<evidence type="ECO:0000256" key="2">
    <source>
        <dbReference type="SAM" id="MobiDB-lite"/>
    </source>
</evidence>
<dbReference type="EMBL" id="JAKKPZ010000041">
    <property type="protein sequence ID" value="KAI1707347.1"/>
    <property type="molecule type" value="Genomic_DNA"/>
</dbReference>
<protein>
    <submittedName>
        <fullName evidence="3">Uncharacterized protein</fullName>
    </submittedName>
</protein>
<feature type="compositionally biased region" description="Basic and acidic residues" evidence="2">
    <location>
        <begin position="196"/>
        <end position="212"/>
    </location>
</feature>
<feature type="compositionally biased region" description="Polar residues" evidence="2">
    <location>
        <begin position="114"/>
        <end position="124"/>
    </location>
</feature>
<keyword evidence="4" id="KW-1185">Reference proteome</keyword>
<feature type="compositionally biased region" description="Low complexity" evidence="2">
    <location>
        <begin position="1"/>
        <end position="18"/>
    </location>
</feature>
<gene>
    <name evidence="3" type="ORF">DdX_12443</name>
</gene>
<feature type="region of interest" description="Disordered" evidence="2">
    <location>
        <begin position="49"/>
        <end position="69"/>
    </location>
</feature>
<evidence type="ECO:0000256" key="1">
    <source>
        <dbReference type="SAM" id="Coils"/>
    </source>
</evidence>
<evidence type="ECO:0000313" key="3">
    <source>
        <dbReference type="EMBL" id="KAI1707347.1"/>
    </source>
</evidence>
<evidence type="ECO:0000313" key="4">
    <source>
        <dbReference type="Proteomes" id="UP001201812"/>
    </source>
</evidence>
<dbReference type="AlphaFoldDB" id="A0AAD4N0B4"/>
<feature type="region of interest" description="Disordered" evidence="2">
    <location>
        <begin position="108"/>
        <end position="276"/>
    </location>
</feature>
<dbReference type="GO" id="GO:0005874">
    <property type="term" value="C:microtubule"/>
    <property type="evidence" value="ECO:0007669"/>
    <property type="project" value="TreeGrafter"/>
</dbReference>
<dbReference type="GO" id="GO:0005794">
    <property type="term" value="C:Golgi apparatus"/>
    <property type="evidence" value="ECO:0007669"/>
    <property type="project" value="TreeGrafter"/>
</dbReference>
<name>A0AAD4N0B4_9BILA</name>
<keyword evidence="1" id="KW-0175">Coiled coil</keyword>
<organism evidence="3 4">
    <name type="scientific">Ditylenchus destructor</name>
    <dbReference type="NCBI Taxonomy" id="166010"/>
    <lineage>
        <taxon>Eukaryota</taxon>
        <taxon>Metazoa</taxon>
        <taxon>Ecdysozoa</taxon>
        <taxon>Nematoda</taxon>
        <taxon>Chromadorea</taxon>
        <taxon>Rhabditida</taxon>
        <taxon>Tylenchina</taxon>
        <taxon>Tylenchomorpha</taxon>
        <taxon>Sphaerularioidea</taxon>
        <taxon>Anguinidae</taxon>
        <taxon>Anguininae</taxon>
        <taxon>Ditylenchus</taxon>
    </lineage>
</organism>
<reference evidence="3" key="1">
    <citation type="submission" date="2022-01" db="EMBL/GenBank/DDBJ databases">
        <title>Genome Sequence Resource for Two Populations of Ditylenchus destructor, the Migratory Endoparasitic Phytonematode.</title>
        <authorList>
            <person name="Zhang H."/>
            <person name="Lin R."/>
            <person name="Xie B."/>
        </authorList>
    </citation>
    <scope>NUCLEOTIDE SEQUENCE</scope>
    <source>
        <strain evidence="3">BazhouSP</strain>
    </source>
</reference>
<dbReference type="GO" id="GO:0008017">
    <property type="term" value="F:microtubule binding"/>
    <property type="evidence" value="ECO:0007669"/>
    <property type="project" value="InterPro"/>
</dbReference>
<feature type="region of interest" description="Disordered" evidence="2">
    <location>
        <begin position="1"/>
        <end position="25"/>
    </location>
</feature>
<proteinExistence type="predicted"/>
<feature type="coiled-coil region" evidence="1">
    <location>
        <begin position="439"/>
        <end position="586"/>
    </location>
</feature>
<accession>A0AAD4N0B4</accession>
<dbReference type="PANTHER" id="PTHR31543:SF0">
    <property type="entry name" value="DYNEIN REGULATORY COMPLEX SUBUNIT 4"/>
    <property type="match status" value="1"/>
</dbReference>
<dbReference type="GO" id="GO:0031267">
    <property type="term" value="F:small GTPase binding"/>
    <property type="evidence" value="ECO:0007669"/>
    <property type="project" value="InterPro"/>
</dbReference>
<dbReference type="Proteomes" id="UP001201812">
    <property type="component" value="Unassembled WGS sequence"/>
</dbReference>
<feature type="compositionally biased region" description="Polar residues" evidence="2">
    <location>
        <begin position="60"/>
        <end position="69"/>
    </location>
</feature>
<dbReference type="GO" id="GO:0048870">
    <property type="term" value="P:cell motility"/>
    <property type="evidence" value="ECO:0007669"/>
    <property type="project" value="InterPro"/>
</dbReference>
<feature type="compositionally biased region" description="Basic and acidic residues" evidence="2">
    <location>
        <begin position="143"/>
        <end position="170"/>
    </location>
</feature>
<feature type="compositionally biased region" description="Polar residues" evidence="2">
    <location>
        <begin position="256"/>
        <end position="266"/>
    </location>
</feature>
<dbReference type="InterPro" id="IPR039308">
    <property type="entry name" value="GAS8"/>
</dbReference>
<dbReference type="PANTHER" id="PTHR31543">
    <property type="entry name" value="DYNEIN REGULATORY COMPLEX SUBUNIT 4"/>
    <property type="match status" value="1"/>
</dbReference>
<comment type="caution">
    <text evidence="3">The sequence shown here is derived from an EMBL/GenBank/DDBJ whole genome shotgun (WGS) entry which is preliminary data.</text>
</comment>
<sequence>MRRRSVSSIVSSQTGSRQISPAPSITKLTVDSPKFIDRRKLSIFSYLNPNESKSKAGSRRASNVSNASPTNLAVARSDIRKSSLVSNLAVNPAERRKSSILSNLNVNLIEPKSGPSSRRPSNVSIMEPNLSPLANLDIPFSSESRRPSIFESPKEKAPTAKNEEMPKKQTEVTFNEDSIGKIKLKSKRKTATGSQKETKKMEKSPTRRKIDPMHQSPPKKKATEGSRAKPLGIQKNRQIKRRIAEKGGLKQKRTVSGKSPEKSGSQAKGKETNDTAKRLKELSLANEKLKKAEADLSRANDAMKTDHNYKELEVEKLMQFWTITKQQLADEQQRSIELEGKLQRMKTAHVEQVSLLHKRISMLQLNVQVQRVSATQTDPFGQDSDCSGYANVDCQTINEWSAQKAHDVIRSNDEQLAELITEIENSRLQAQTDFKFAVVQMEQRLRQEHEVELRTVKEEKERQLEDFSQTQNERLSLAEQEKAHFKAELSNQITEQKVELLRLSDKLIEKEAQNRSMAAELATVEKALKELRDEHKDLSHKLVAALSDSKEFKQNAKTMRSQKSRLEKIEEINEILLAEFKEIELERNHFAEQLSRISGNRNAIALQPSMRAQSFGQKLDDIRKQTGGLHLF</sequence>